<gene>
    <name evidence="7" type="ORF">H7B67_18590</name>
</gene>
<comment type="caution">
    <text evidence="7">The sequence shown here is derived from an EMBL/GenBank/DDBJ whole genome shotgun (WGS) entry which is preliminary data.</text>
</comment>
<dbReference type="Proteomes" id="UP000535838">
    <property type="component" value="Unassembled WGS sequence"/>
</dbReference>
<dbReference type="Gene3D" id="1.10.8.60">
    <property type="match status" value="1"/>
</dbReference>
<dbReference type="FunFam" id="3.40.50.300:FF:000006">
    <property type="entry name" value="DNA-binding transcriptional regulator NtrC"/>
    <property type="match status" value="1"/>
</dbReference>
<feature type="domain" description="Sigma-54 factor interaction" evidence="5">
    <location>
        <begin position="266"/>
        <end position="495"/>
    </location>
</feature>
<dbReference type="AlphaFoldDB" id="A0A841SW32"/>
<keyword evidence="1" id="KW-0547">Nucleotide-binding</keyword>
<dbReference type="SMART" id="SM00091">
    <property type="entry name" value="PAS"/>
    <property type="match status" value="1"/>
</dbReference>
<evidence type="ECO:0000313" key="8">
    <source>
        <dbReference type="Proteomes" id="UP000535838"/>
    </source>
</evidence>
<dbReference type="PROSITE" id="PS50045">
    <property type="entry name" value="SIGMA54_INTERACT_4"/>
    <property type="match status" value="1"/>
</dbReference>
<dbReference type="Pfam" id="PF25601">
    <property type="entry name" value="AAA_lid_14"/>
    <property type="match status" value="1"/>
</dbReference>
<dbReference type="Gene3D" id="3.30.450.20">
    <property type="entry name" value="PAS domain"/>
    <property type="match status" value="1"/>
</dbReference>
<evidence type="ECO:0000256" key="1">
    <source>
        <dbReference type="ARBA" id="ARBA00022741"/>
    </source>
</evidence>
<dbReference type="InterPro" id="IPR035965">
    <property type="entry name" value="PAS-like_dom_sf"/>
</dbReference>
<dbReference type="CDD" id="cd00130">
    <property type="entry name" value="PAS"/>
    <property type="match status" value="1"/>
</dbReference>
<dbReference type="Pfam" id="PF00158">
    <property type="entry name" value="Sigma54_activat"/>
    <property type="match status" value="1"/>
</dbReference>
<dbReference type="CDD" id="cd00009">
    <property type="entry name" value="AAA"/>
    <property type="match status" value="1"/>
</dbReference>
<dbReference type="NCBIfam" id="TIGR00229">
    <property type="entry name" value="sensory_box"/>
    <property type="match status" value="1"/>
</dbReference>
<dbReference type="RefSeq" id="WP_185121363.1">
    <property type="nucleotide sequence ID" value="NZ_JACJVQ010000017.1"/>
</dbReference>
<organism evidence="7 8">
    <name type="scientific">Cohnella thailandensis</name>
    <dbReference type="NCBI Taxonomy" id="557557"/>
    <lineage>
        <taxon>Bacteria</taxon>
        <taxon>Bacillati</taxon>
        <taxon>Bacillota</taxon>
        <taxon>Bacilli</taxon>
        <taxon>Bacillales</taxon>
        <taxon>Paenibacillaceae</taxon>
        <taxon>Cohnella</taxon>
    </lineage>
</organism>
<dbReference type="PRINTS" id="PR01590">
    <property type="entry name" value="HTHFIS"/>
</dbReference>
<dbReference type="SUPFAM" id="SSF55785">
    <property type="entry name" value="PYP-like sensor domain (PAS domain)"/>
    <property type="match status" value="1"/>
</dbReference>
<keyword evidence="2" id="KW-0067">ATP-binding</keyword>
<dbReference type="GO" id="GO:0006355">
    <property type="term" value="P:regulation of DNA-templated transcription"/>
    <property type="evidence" value="ECO:0007669"/>
    <property type="project" value="InterPro"/>
</dbReference>
<dbReference type="SUPFAM" id="SSF52540">
    <property type="entry name" value="P-loop containing nucleoside triphosphate hydrolases"/>
    <property type="match status" value="1"/>
</dbReference>
<dbReference type="Pfam" id="PF02954">
    <property type="entry name" value="HTH_8"/>
    <property type="match status" value="1"/>
</dbReference>
<proteinExistence type="predicted"/>
<sequence length="584" mass="64827">MFNNEPFPIHILTEDQSAPSTVRDILSRLQAGETEVLVRLDDSRAILFCAEDIGILGKLPPEAVSASLEEMRSLLSPILPYSDSVEALAPDLMRLPPDLHRPIVFGRKDGSIAGYGRLAELLAFALRQRQRMETYFATLVETVTDAVTVVDETGCVICWNDVAVETYDIPKESILGRRIGEHFNPDELMVLRTLDEGRRVRNTYHRPRPGYHVLINASPIFDDGRIVGGIATEQDITQLVRLNDELMSARTILEEQSPREDPFTFIKGKGKLIDNAIQLGRKVADAEIPLLLLGEAGVGKHQLALAIHQASARAKQPFLTVHCGSIPASVVETELFGFQGGTFSGTREGSPGKLEQADGGTVFLSDIEHLPQDVQAKLLLFLQKQTFSRVGGSEALSARTRIIAGTNKDLGKLVEAQLFRSDLYYALSAISIALPALRDRKEDLPILVQSFARQYALQYQKPIPQIDPDVMLAFANYDWPGNINELMSIVERCLILCEEERITMEQLPPHLQKEQPKVIVPANEPSTAFGGMRILKPKNTEDEERALIEEALIRAMGNKSSAAKLLGISRGTLYNKLREFNLDY</sequence>
<evidence type="ECO:0000256" key="4">
    <source>
        <dbReference type="ARBA" id="ARBA00023163"/>
    </source>
</evidence>
<dbReference type="InterPro" id="IPR009057">
    <property type="entry name" value="Homeodomain-like_sf"/>
</dbReference>
<evidence type="ECO:0000256" key="2">
    <source>
        <dbReference type="ARBA" id="ARBA00022840"/>
    </source>
</evidence>
<dbReference type="InterPro" id="IPR002197">
    <property type="entry name" value="HTH_Fis"/>
</dbReference>
<evidence type="ECO:0000259" key="5">
    <source>
        <dbReference type="PROSITE" id="PS50045"/>
    </source>
</evidence>
<dbReference type="GO" id="GO:0005524">
    <property type="term" value="F:ATP binding"/>
    <property type="evidence" value="ECO:0007669"/>
    <property type="project" value="UniProtKB-KW"/>
</dbReference>
<keyword evidence="4" id="KW-0804">Transcription</keyword>
<dbReference type="Pfam" id="PF13426">
    <property type="entry name" value="PAS_9"/>
    <property type="match status" value="1"/>
</dbReference>
<evidence type="ECO:0000313" key="7">
    <source>
        <dbReference type="EMBL" id="MBB6636134.1"/>
    </source>
</evidence>
<dbReference type="InterPro" id="IPR000014">
    <property type="entry name" value="PAS"/>
</dbReference>
<accession>A0A841SW32</accession>
<dbReference type="GO" id="GO:0043565">
    <property type="term" value="F:sequence-specific DNA binding"/>
    <property type="evidence" value="ECO:0007669"/>
    <property type="project" value="InterPro"/>
</dbReference>
<protein>
    <submittedName>
        <fullName evidence="7">Sigma 54-interacting transcriptional regulator</fullName>
    </submittedName>
</protein>
<dbReference type="InterPro" id="IPR058031">
    <property type="entry name" value="AAA_lid_NorR"/>
</dbReference>
<dbReference type="EMBL" id="JACJVQ010000017">
    <property type="protein sequence ID" value="MBB6636134.1"/>
    <property type="molecule type" value="Genomic_DNA"/>
</dbReference>
<feature type="domain" description="PAS" evidence="6">
    <location>
        <begin position="132"/>
        <end position="187"/>
    </location>
</feature>
<dbReference type="Gene3D" id="1.10.10.60">
    <property type="entry name" value="Homeodomain-like"/>
    <property type="match status" value="1"/>
</dbReference>
<dbReference type="InterPro" id="IPR002078">
    <property type="entry name" value="Sigma_54_int"/>
</dbReference>
<dbReference type="PANTHER" id="PTHR32071:SF57">
    <property type="entry name" value="C4-DICARBOXYLATE TRANSPORT TRANSCRIPTIONAL REGULATORY PROTEIN DCTD"/>
    <property type="match status" value="1"/>
</dbReference>
<name>A0A841SW32_9BACL</name>
<keyword evidence="3" id="KW-0805">Transcription regulation</keyword>
<evidence type="ECO:0000256" key="3">
    <source>
        <dbReference type="ARBA" id="ARBA00023015"/>
    </source>
</evidence>
<dbReference type="InterPro" id="IPR027417">
    <property type="entry name" value="P-loop_NTPase"/>
</dbReference>
<dbReference type="PANTHER" id="PTHR32071">
    <property type="entry name" value="TRANSCRIPTIONAL REGULATORY PROTEIN"/>
    <property type="match status" value="1"/>
</dbReference>
<reference evidence="7 8" key="1">
    <citation type="submission" date="2020-08" db="EMBL/GenBank/DDBJ databases">
        <title>Cohnella phylogeny.</title>
        <authorList>
            <person name="Dunlap C."/>
        </authorList>
    </citation>
    <scope>NUCLEOTIDE SEQUENCE [LARGE SCALE GENOMIC DNA]</scope>
    <source>
        <strain evidence="7 8">DSM 25241</strain>
    </source>
</reference>
<dbReference type="SUPFAM" id="SSF46689">
    <property type="entry name" value="Homeodomain-like"/>
    <property type="match status" value="1"/>
</dbReference>
<evidence type="ECO:0000259" key="6">
    <source>
        <dbReference type="PROSITE" id="PS50112"/>
    </source>
</evidence>
<dbReference type="Gene3D" id="3.40.50.300">
    <property type="entry name" value="P-loop containing nucleotide triphosphate hydrolases"/>
    <property type="match status" value="1"/>
</dbReference>
<dbReference type="PROSITE" id="PS50112">
    <property type="entry name" value="PAS"/>
    <property type="match status" value="1"/>
</dbReference>
<keyword evidence="8" id="KW-1185">Reference proteome</keyword>